<gene>
    <name evidence="10" type="ORF">BCR33DRAFT_848310</name>
</gene>
<evidence type="ECO:0000256" key="2">
    <source>
        <dbReference type="ARBA" id="ARBA00022448"/>
    </source>
</evidence>
<dbReference type="InterPro" id="IPR044669">
    <property type="entry name" value="YneE/VCCN1/2-like"/>
</dbReference>
<feature type="transmembrane region" description="Helical" evidence="8">
    <location>
        <begin position="109"/>
        <end position="134"/>
    </location>
</feature>
<keyword evidence="3" id="KW-1003">Cell membrane</keyword>
<evidence type="ECO:0000256" key="6">
    <source>
        <dbReference type="ARBA" id="ARBA00023065"/>
    </source>
</evidence>
<feature type="chain" id="PRO_5010986517" evidence="9">
    <location>
        <begin position="30"/>
        <end position="394"/>
    </location>
</feature>
<evidence type="ECO:0000256" key="5">
    <source>
        <dbReference type="ARBA" id="ARBA00022989"/>
    </source>
</evidence>
<name>A0A1Y2CMP1_9FUNG</name>
<evidence type="ECO:0000313" key="10">
    <source>
        <dbReference type="EMBL" id="ORY48301.1"/>
    </source>
</evidence>
<feature type="transmembrane region" description="Helical" evidence="8">
    <location>
        <begin position="140"/>
        <end position="158"/>
    </location>
</feature>
<keyword evidence="6" id="KW-0406">Ion transport</keyword>
<protein>
    <submittedName>
        <fullName evidence="10">UPF0187-domain-containing protein</fullName>
    </submittedName>
</protein>
<evidence type="ECO:0000256" key="4">
    <source>
        <dbReference type="ARBA" id="ARBA00022692"/>
    </source>
</evidence>
<evidence type="ECO:0000256" key="1">
    <source>
        <dbReference type="ARBA" id="ARBA00004651"/>
    </source>
</evidence>
<feature type="transmembrane region" description="Helical" evidence="8">
    <location>
        <begin position="323"/>
        <end position="345"/>
    </location>
</feature>
<evidence type="ECO:0000256" key="7">
    <source>
        <dbReference type="ARBA" id="ARBA00023136"/>
    </source>
</evidence>
<dbReference type="GO" id="GO:0005886">
    <property type="term" value="C:plasma membrane"/>
    <property type="evidence" value="ECO:0007669"/>
    <property type="project" value="UniProtKB-SubCell"/>
</dbReference>
<evidence type="ECO:0000256" key="9">
    <source>
        <dbReference type="SAM" id="SignalP"/>
    </source>
</evidence>
<comment type="caution">
    <text evidence="10">The sequence shown here is derived from an EMBL/GenBank/DDBJ whole genome shotgun (WGS) entry which is preliminary data.</text>
</comment>
<sequence>MPSTPRPATSTSTLGTLFLAATSSGSSEASEAAGVPLQQLTLRTKASDATLSPSTVDSRTETVPSLSTLTRWQHSHVFDRVPNPNFDHKPKPHLESHPPAFIRRVALELLTASTVPVVLTALWSAVVCAVGASIKDPFPNSQSVTIVLGISLSLLLAFRLNTANDRFWEGCKVWYAVKFHCLNLSRMVSVMVTPATQQELMSKRCAIDLLPAFAFAVRHELRGELGDPNTFGDMAEYLVHFPHVALNPTPMNVLLELQRYLADCDQSVLAMHNTIVSLSDQCAILERIRHTPIPAAYSLHLSNILFLYLAALPFQLYPQMGWFAVPASAIVSFVMLGITAISVAIEDPFGDDLHDLPTDVYCQDIAAAINEAVDLRVPSHPKGSSMGWDAPKDI</sequence>
<keyword evidence="5 8" id="KW-1133">Transmembrane helix</keyword>
<dbReference type="EMBL" id="MCGO01000012">
    <property type="protein sequence ID" value="ORY48301.1"/>
    <property type="molecule type" value="Genomic_DNA"/>
</dbReference>
<dbReference type="Pfam" id="PF25539">
    <property type="entry name" value="Bestrophin_2"/>
    <property type="match status" value="1"/>
</dbReference>
<feature type="signal peptide" evidence="9">
    <location>
        <begin position="1"/>
        <end position="29"/>
    </location>
</feature>
<evidence type="ECO:0000256" key="8">
    <source>
        <dbReference type="SAM" id="Phobius"/>
    </source>
</evidence>
<keyword evidence="7 8" id="KW-0472">Membrane</keyword>
<reference evidence="10 11" key="1">
    <citation type="submission" date="2016-07" db="EMBL/GenBank/DDBJ databases">
        <title>Pervasive Adenine N6-methylation of Active Genes in Fungi.</title>
        <authorList>
            <consortium name="DOE Joint Genome Institute"/>
            <person name="Mondo S.J."/>
            <person name="Dannebaum R.O."/>
            <person name="Kuo R.C."/>
            <person name="Labutti K."/>
            <person name="Haridas S."/>
            <person name="Kuo A."/>
            <person name="Salamov A."/>
            <person name="Ahrendt S.R."/>
            <person name="Lipzen A."/>
            <person name="Sullivan W."/>
            <person name="Andreopoulos W.B."/>
            <person name="Clum A."/>
            <person name="Lindquist E."/>
            <person name="Daum C."/>
            <person name="Ramamoorthy G.K."/>
            <person name="Gryganskyi A."/>
            <person name="Culley D."/>
            <person name="Magnuson J.K."/>
            <person name="James T.Y."/>
            <person name="O'Malley M.A."/>
            <person name="Stajich J.E."/>
            <person name="Spatafora J.W."/>
            <person name="Visel A."/>
            <person name="Grigoriev I.V."/>
        </authorList>
    </citation>
    <scope>NUCLEOTIDE SEQUENCE [LARGE SCALE GENOMIC DNA]</scope>
    <source>
        <strain evidence="10 11">JEL800</strain>
    </source>
</reference>
<dbReference type="GO" id="GO:0005254">
    <property type="term" value="F:chloride channel activity"/>
    <property type="evidence" value="ECO:0007669"/>
    <property type="project" value="InterPro"/>
</dbReference>
<keyword evidence="2" id="KW-0813">Transport</keyword>
<keyword evidence="4 8" id="KW-0812">Transmembrane</keyword>
<accession>A0A1Y2CMP1</accession>
<keyword evidence="9" id="KW-0732">Signal</keyword>
<feature type="transmembrane region" description="Helical" evidence="8">
    <location>
        <begin position="297"/>
        <end position="317"/>
    </location>
</feature>
<evidence type="ECO:0000313" key="11">
    <source>
        <dbReference type="Proteomes" id="UP000193642"/>
    </source>
</evidence>
<dbReference type="AlphaFoldDB" id="A0A1Y2CMP1"/>
<dbReference type="PANTHER" id="PTHR33281">
    <property type="entry name" value="UPF0187 PROTEIN YNEE"/>
    <property type="match status" value="1"/>
</dbReference>
<comment type="subcellular location">
    <subcellularLocation>
        <location evidence="1">Cell membrane</location>
        <topology evidence="1">Multi-pass membrane protein</topology>
    </subcellularLocation>
</comment>
<dbReference type="STRING" id="329046.A0A1Y2CMP1"/>
<proteinExistence type="predicted"/>
<keyword evidence="11" id="KW-1185">Reference proteome</keyword>
<organism evidence="10 11">
    <name type="scientific">Rhizoclosmatium globosum</name>
    <dbReference type="NCBI Taxonomy" id="329046"/>
    <lineage>
        <taxon>Eukaryota</taxon>
        <taxon>Fungi</taxon>
        <taxon>Fungi incertae sedis</taxon>
        <taxon>Chytridiomycota</taxon>
        <taxon>Chytridiomycota incertae sedis</taxon>
        <taxon>Chytridiomycetes</taxon>
        <taxon>Chytridiales</taxon>
        <taxon>Chytriomycetaceae</taxon>
        <taxon>Rhizoclosmatium</taxon>
    </lineage>
</organism>
<evidence type="ECO:0000256" key="3">
    <source>
        <dbReference type="ARBA" id="ARBA00022475"/>
    </source>
</evidence>
<dbReference type="PANTHER" id="PTHR33281:SF19">
    <property type="entry name" value="VOLTAGE-DEPENDENT ANION CHANNEL-FORMING PROTEIN YNEE"/>
    <property type="match status" value="1"/>
</dbReference>
<dbReference type="Proteomes" id="UP000193642">
    <property type="component" value="Unassembled WGS sequence"/>
</dbReference>
<dbReference type="OrthoDB" id="1368at2759"/>